<comment type="caution">
    <text evidence="1">The sequence shown here is derived from an EMBL/GenBank/DDBJ whole genome shotgun (WGS) entry which is preliminary data.</text>
</comment>
<proteinExistence type="predicted"/>
<dbReference type="RefSeq" id="XP_044554180.1">
    <property type="nucleotide sequence ID" value="XM_044688316.1"/>
</dbReference>
<sequence length="191" mass="22546">MSFNRPNFSSRNRSMVPSSYDTGMAPSYLYNDAPYGGGGYGPTTPPYNYSDPYYNSMQNRRGYYDNYMIGNEPLYHEDKLFDEDLLMYDRPTYRPSRMIANPDFGNFNYKKGFTAEVWLNDGETVVLNGDSRKKTYRTHYSPEYLRSFFFGWVGRLIRYLWLDRLFGLHVDTVKEVKTRNYIFVTAQIIPE</sequence>
<protein>
    <submittedName>
        <fullName evidence="1">Uncharacterized protein</fullName>
    </submittedName>
</protein>
<keyword evidence="2" id="KW-1185">Reference proteome</keyword>
<evidence type="ECO:0000313" key="2">
    <source>
        <dbReference type="Proteomes" id="UP000816034"/>
    </source>
</evidence>
<gene>
    <name evidence="1" type="ORF">C9374_012538</name>
</gene>
<reference evidence="1 2" key="1">
    <citation type="journal article" date="2018" name="BMC Genomics">
        <title>The genome of Naegleria lovaniensis, the basis for a comparative approach to unravel pathogenicity factors of the human pathogenic amoeba N. fowleri.</title>
        <authorList>
            <person name="Liechti N."/>
            <person name="Schurch N."/>
            <person name="Bruggmann R."/>
            <person name="Wittwer M."/>
        </authorList>
    </citation>
    <scope>NUCLEOTIDE SEQUENCE [LARGE SCALE GENOMIC DNA]</scope>
    <source>
        <strain evidence="1 2">ATCC 30569</strain>
    </source>
</reference>
<dbReference type="GeneID" id="68104992"/>
<evidence type="ECO:0000313" key="1">
    <source>
        <dbReference type="EMBL" id="KAG2392286.1"/>
    </source>
</evidence>
<dbReference type="Proteomes" id="UP000816034">
    <property type="component" value="Unassembled WGS sequence"/>
</dbReference>
<name>A0AA88KQA5_NAELO</name>
<organism evidence="1 2">
    <name type="scientific">Naegleria lovaniensis</name>
    <name type="common">Amoeba</name>
    <dbReference type="NCBI Taxonomy" id="51637"/>
    <lineage>
        <taxon>Eukaryota</taxon>
        <taxon>Discoba</taxon>
        <taxon>Heterolobosea</taxon>
        <taxon>Tetramitia</taxon>
        <taxon>Eutetramitia</taxon>
        <taxon>Vahlkampfiidae</taxon>
        <taxon>Naegleria</taxon>
    </lineage>
</organism>
<accession>A0AA88KQA5</accession>
<dbReference type="AlphaFoldDB" id="A0AA88KQA5"/>
<dbReference type="EMBL" id="PYSW02000005">
    <property type="protein sequence ID" value="KAG2392286.1"/>
    <property type="molecule type" value="Genomic_DNA"/>
</dbReference>